<organism evidence="2 3">
    <name type="scientific">Ricinus communis</name>
    <name type="common">Castor bean</name>
    <dbReference type="NCBI Taxonomy" id="3988"/>
    <lineage>
        <taxon>Eukaryota</taxon>
        <taxon>Viridiplantae</taxon>
        <taxon>Streptophyta</taxon>
        <taxon>Embryophyta</taxon>
        <taxon>Tracheophyta</taxon>
        <taxon>Spermatophyta</taxon>
        <taxon>Magnoliopsida</taxon>
        <taxon>eudicotyledons</taxon>
        <taxon>Gunneridae</taxon>
        <taxon>Pentapetalae</taxon>
        <taxon>rosids</taxon>
        <taxon>fabids</taxon>
        <taxon>Malpighiales</taxon>
        <taxon>Euphorbiaceae</taxon>
        <taxon>Acalyphoideae</taxon>
        <taxon>Acalypheae</taxon>
        <taxon>Ricinus</taxon>
    </lineage>
</organism>
<evidence type="ECO:0000256" key="1">
    <source>
        <dbReference type="SAM" id="MobiDB-lite"/>
    </source>
</evidence>
<accession>B9TGW5</accession>
<dbReference type="InParanoid" id="B9TGW5"/>
<protein>
    <submittedName>
        <fullName evidence="2">Uncharacterized protein</fullName>
    </submittedName>
</protein>
<dbReference type="Proteomes" id="UP000008311">
    <property type="component" value="Unassembled WGS sequence"/>
</dbReference>
<reference evidence="3" key="1">
    <citation type="journal article" date="2010" name="Nat. Biotechnol.">
        <title>Draft genome sequence of the oilseed species Ricinus communis.</title>
        <authorList>
            <person name="Chan A.P."/>
            <person name="Crabtree J."/>
            <person name="Zhao Q."/>
            <person name="Lorenzi H."/>
            <person name="Orvis J."/>
            <person name="Puiu D."/>
            <person name="Melake-Berhan A."/>
            <person name="Jones K.M."/>
            <person name="Redman J."/>
            <person name="Chen G."/>
            <person name="Cahoon E.B."/>
            <person name="Gedil M."/>
            <person name="Stanke M."/>
            <person name="Haas B.J."/>
            <person name="Wortman J.R."/>
            <person name="Fraser-Liggett C.M."/>
            <person name="Ravel J."/>
            <person name="Rabinowicz P.D."/>
        </authorList>
    </citation>
    <scope>NUCLEOTIDE SEQUENCE [LARGE SCALE GENOMIC DNA]</scope>
    <source>
        <strain evidence="3">cv. Hale</strain>
    </source>
</reference>
<sequence>THFRSNALKFLANAWQKNVLPDVRHRQTKLARTRRRIELFALPQCFADRRNGVADRHSQSFRSGRRQHTVRRANEKRVNKKRPFETHADSDTLILPAHFPYPCAGFIRRTDTAYRYEFISPERILDLL</sequence>
<feature type="region of interest" description="Disordered" evidence="1">
    <location>
        <begin position="56"/>
        <end position="77"/>
    </location>
</feature>
<dbReference type="AlphaFoldDB" id="B9TGW5"/>
<feature type="non-terminal residue" evidence="2">
    <location>
        <position position="1"/>
    </location>
</feature>
<proteinExistence type="predicted"/>
<name>B9TGW5_RICCO</name>
<gene>
    <name evidence="2" type="ORF">RCOM_1920630</name>
</gene>
<dbReference type="InterPro" id="IPR036866">
    <property type="entry name" value="RibonucZ/Hydroxyglut_hydro"/>
</dbReference>
<evidence type="ECO:0000313" key="2">
    <source>
        <dbReference type="EMBL" id="EEF24898.1"/>
    </source>
</evidence>
<dbReference type="EMBL" id="EQ981000">
    <property type="protein sequence ID" value="EEF24898.1"/>
    <property type="molecule type" value="Genomic_DNA"/>
</dbReference>
<keyword evidence="3" id="KW-1185">Reference proteome</keyword>
<evidence type="ECO:0000313" key="3">
    <source>
        <dbReference type="Proteomes" id="UP000008311"/>
    </source>
</evidence>
<dbReference type="Gene3D" id="3.60.15.10">
    <property type="entry name" value="Ribonuclease Z/Hydroxyacylglutathione hydrolase-like"/>
    <property type="match status" value="1"/>
</dbReference>